<evidence type="ECO:0000313" key="2">
    <source>
        <dbReference type="Proteomes" id="UP001205861"/>
    </source>
</evidence>
<evidence type="ECO:0000313" key="1">
    <source>
        <dbReference type="EMBL" id="MCS0608389.1"/>
    </source>
</evidence>
<protein>
    <submittedName>
        <fullName evidence="1">Uncharacterized protein</fullName>
    </submittedName>
</protein>
<sequence length="84" mass="9130">MADTLKVQPAGTNISRSTRFAFDETVVSLIKLFREHIEGGSGVASQIAREYAMGFDPASGTTTVACVRRIADLVRHARERHLAA</sequence>
<keyword evidence="2" id="KW-1185">Reference proteome</keyword>
<comment type="caution">
    <text evidence="1">The sequence shown here is derived from an EMBL/GenBank/DDBJ whole genome shotgun (WGS) entry which is preliminary data.</text>
</comment>
<dbReference type="EMBL" id="JANUGV010000002">
    <property type="protein sequence ID" value="MCS0608389.1"/>
    <property type="molecule type" value="Genomic_DNA"/>
</dbReference>
<reference evidence="1 2" key="1">
    <citation type="submission" date="2022-08" db="EMBL/GenBank/DDBJ databases">
        <title>Reclassification of Massilia species as members of the genera Telluria, Duganella, Pseudoduganella, Mokoshia gen. nov. and Zemynaea gen. nov. using orthogonal and non-orthogonal genome-based approaches.</title>
        <authorList>
            <person name="Bowman J.P."/>
        </authorList>
    </citation>
    <scope>NUCLEOTIDE SEQUENCE [LARGE SCALE GENOMIC DNA]</scope>
    <source>
        <strain evidence="1 2">JCM 31607</strain>
    </source>
</reference>
<organism evidence="1 2">
    <name type="scientific">Massilia solisilvae</name>
    <dbReference type="NCBI Taxonomy" id="1811225"/>
    <lineage>
        <taxon>Bacteria</taxon>
        <taxon>Pseudomonadati</taxon>
        <taxon>Pseudomonadota</taxon>
        <taxon>Betaproteobacteria</taxon>
        <taxon>Burkholderiales</taxon>
        <taxon>Oxalobacteraceae</taxon>
        <taxon>Telluria group</taxon>
        <taxon>Massilia</taxon>
    </lineage>
</organism>
<proteinExistence type="predicted"/>
<gene>
    <name evidence="1" type="ORF">NX773_09465</name>
</gene>
<dbReference type="RefSeq" id="WP_258856091.1">
    <property type="nucleotide sequence ID" value="NZ_JANUGV010000002.1"/>
</dbReference>
<dbReference type="Proteomes" id="UP001205861">
    <property type="component" value="Unassembled WGS sequence"/>
</dbReference>
<accession>A0ABT2BIQ0</accession>
<name>A0ABT2BIQ0_9BURK</name>